<name>A0A974S2C2_PERPY</name>
<sequence>MNTSLAIKIQETDIDEIGHVNYMNYISFSERGMGDWYKKAGVPLTDLLEKNVGTVLLKFDILYLAEARVGDTLTIHTIPVRLGTKSFEFKQEIYNQDGIQTTECNKTFVMFDLITRKSIPVEPNIVSHFD</sequence>
<organism evidence="3 4">
    <name type="scientific">Peribacillus psychrosaccharolyticus</name>
    <name type="common">Bacillus psychrosaccharolyticus</name>
    <dbReference type="NCBI Taxonomy" id="1407"/>
    <lineage>
        <taxon>Bacteria</taxon>
        <taxon>Bacillati</taxon>
        <taxon>Bacillota</taxon>
        <taxon>Bacilli</taxon>
        <taxon>Bacillales</taxon>
        <taxon>Bacillaceae</taxon>
        <taxon>Peribacillus</taxon>
    </lineage>
</organism>
<dbReference type="EMBL" id="CP068053">
    <property type="protein sequence ID" value="QQT01180.1"/>
    <property type="molecule type" value="Genomic_DNA"/>
</dbReference>
<gene>
    <name evidence="3" type="ORF">I6J18_04605</name>
</gene>
<dbReference type="Proteomes" id="UP000595254">
    <property type="component" value="Chromosome"/>
</dbReference>
<comment type="similarity">
    <text evidence="1">Belongs to the 4-hydroxybenzoyl-CoA thioesterase family.</text>
</comment>
<dbReference type="InterPro" id="IPR029069">
    <property type="entry name" value="HotDog_dom_sf"/>
</dbReference>
<evidence type="ECO:0000313" key="3">
    <source>
        <dbReference type="EMBL" id="QQT01180.1"/>
    </source>
</evidence>
<dbReference type="RefSeq" id="WP_051387548.1">
    <property type="nucleotide sequence ID" value="NZ_CP068053.1"/>
</dbReference>
<evidence type="ECO:0000256" key="1">
    <source>
        <dbReference type="ARBA" id="ARBA00005953"/>
    </source>
</evidence>
<dbReference type="PANTHER" id="PTHR31793:SF27">
    <property type="entry name" value="NOVEL THIOESTERASE SUPERFAMILY DOMAIN AND SAPOSIN A-TYPE DOMAIN CONTAINING PROTEIN (0610012H03RIK)"/>
    <property type="match status" value="1"/>
</dbReference>
<reference evidence="3 4" key="1">
    <citation type="submission" date="2021-01" db="EMBL/GenBank/DDBJ databases">
        <title>FDA dAtabase for Regulatory Grade micrObial Sequences (FDA-ARGOS): Supporting development and validation of Infectious Disease Dx tests.</title>
        <authorList>
            <person name="Nelson B."/>
            <person name="Plummer A."/>
            <person name="Tallon L."/>
            <person name="Sadzewicz L."/>
            <person name="Zhao X."/>
            <person name="Boylan J."/>
            <person name="Ott S."/>
            <person name="Bowen H."/>
            <person name="Vavikolanu K."/>
            <person name="Mehta A."/>
            <person name="Aluvathingal J."/>
            <person name="Nadendla S."/>
            <person name="Myers T."/>
            <person name="Yan Y."/>
            <person name="Sichtig H."/>
        </authorList>
    </citation>
    <scope>NUCLEOTIDE SEQUENCE [LARGE SCALE GENOMIC DNA]</scope>
    <source>
        <strain evidence="3 4">FDAARGOS_1161</strain>
    </source>
</reference>
<dbReference type="Pfam" id="PF13279">
    <property type="entry name" value="4HBT_2"/>
    <property type="match status" value="1"/>
</dbReference>
<proteinExistence type="inferred from homology"/>
<keyword evidence="2" id="KW-0378">Hydrolase</keyword>
<protein>
    <submittedName>
        <fullName evidence="3">Acyl-CoA thioesterase</fullName>
    </submittedName>
</protein>
<dbReference type="Gene3D" id="3.10.129.10">
    <property type="entry name" value="Hotdog Thioesterase"/>
    <property type="match status" value="1"/>
</dbReference>
<evidence type="ECO:0000256" key="2">
    <source>
        <dbReference type="ARBA" id="ARBA00022801"/>
    </source>
</evidence>
<dbReference type="KEGG" id="ppsr:I6J18_04605"/>
<accession>A0A974S2C2</accession>
<dbReference type="PANTHER" id="PTHR31793">
    <property type="entry name" value="4-HYDROXYBENZOYL-COA THIOESTERASE FAMILY MEMBER"/>
    <property type="match status" value="1"/>
</dbReference>
<dbReference type="AlphaFoldDB" id="A0A974S2C2"/>
<evidence type="ECO:0000313" key="4">
    <source>
        <dbReference type="Proteomes" id="UP000595254"/>
    </source>
</evidence>
<keyword evidence="4" id="KW-1185">Reference proteome</keyword>
<dbReference type="CDD" id="cd00586">
    <property type="entry name" value="4HBT"/>
    <property type="match status" value="1"/>
</dbReference>
<dbReference type="GO" id="GO:0047617">
    <property type="term" value="F:fatty acyl-CoA hydrolase activity"/>
    <property type="evidence" value="ECO:0007669"/>
    <property type="project" value="TreeGrafter"/>
</dbReference>
<dbReference type="InterPro" id="IPR050563">
    <property type="entry name" value="4-hydroxybenzoyl-CoA_TE"/>
</dbReference>
<dbReference type="SUPFAM" id="SSF54637">
    <property type="entry name" value="Thioesterase/thiol ester dehydrase-isomerase"/>
    <property type="match status" value="1"/>
</dbReference>